<evidence type="ECO:0000313" key="2">
    <source>
        <dbReference type="EMBL" id="CAD8094730.1"/>
    </source>
</evidence>
<reference evidence="2" key="1">
    <citation type="submission" date="2021-01" db="EMBL/GenBank/DDBJ databases">
        <authorList>
            <consortium name="Genoscope - CEA"/>
            <person name="William W."/>
        </authorList>
    </citation>
    <scope>NUCLEOTIDE SEQUENCE</scope>
</reference>
<comment type="caution">
    <text evidence="2">The sequence shown here is derived from an EMBL/GenBank/DDBJ whole genome shotgun (WGS) entry which is preliminary data.</text>
</comment>
<dbReference type="EMBL" id="CAJJDN010000063">
    <property type="protein sequence ID" value="CAD8094730.1"/>
    <property type="molecule type" value="Genomic_DNA"/>
</dbReference>
<name>A0A8S1NSB0_9CILI</name>
<organism evidence="2 3">
    <name type="scientific">Paramecium sonneborni</name>
    <dbReference type="NCBI Taxonomy" id="65129"/>
    <lineage>
        <taxon>Eukaryota</taxon>
        <taxon>Sar</taxon>
        <taxon>Alveolata</taxon>
        <taxon>Ciliophora</taxon>
        <taxon>Intramacronucleata</taxon>
        <taxon>Oligohymenophorea</taxon>
        <taxon>Peniculida</taxon>
        <taxon>Parameciidae</taxon>
        <taxon>Paramecium</taxon>
    </lineage>
</organism>
<dbReference type="Proteomes" id="UP000692954">
    <property type="component" value="Unassembled WGS sequence"/>
</dbReference>
<proteinExistence type="predicted"/>
<dbReference type="OrthoDB" id="288637at2759"/>
<dbReference type="AlphaFoldDB" id="A0A8S1NSB0"/>
<dbReference type="PROSITE" id="PS50181">
    <property type="entry name" value="FBOX"/>
    <property type="match status" value="1"/>
</dbReference>
<gene>
    <name evidence="2" type="ORF">PSON_ATCC_30995.1.T0630038</name>
</gene>
<dbReference type="InterPro" id="IPR001810">
    <property type="entry name" value="F-box_dom"/>
</dbReference>
<evidence type="ECO:0000313" key="3">
    <source>
        <dbReference type="Proteomes" id="UP000692954"/>
    </source>
</evidence>
<keyword evidence="3" id="KW-1185">Reference proteome</keyword>
<protein>
    <recommendedName>
        <fullName evidence="1">F-box domain-containing protein</fullName>
    </recommendedName>
</protein>
<accession>A0A8S1NSB0</accession>
<sequence length="809" mass="95856">MGANSSQQQGQQEKKRLRKRDYLIGMCISQLSSKESNQNSKLRKSLSEYMKSQSQDILTKMSEEEMPNYPIKILQYFLTFLTIRECFQLKLVNKKLKFMVEMSSNIYSNFLSQFYLRKLQLRCFVEYGLHQRFLSVYYSQLQSIETNQDESWIRIYFSFHKSIQQMRIIEEEIQKTFNIEYPLVDKILEIGRNPLMPIPLLTDDILKQSTTSWFQLELAQRITDYTTVEKVPSLDELTEHLYQHSLHQFDVTNMKHTQILFELRWVVIDNFLKDPSILDSDNVPLLFRFLLYIFYFIYQRCLFSRNVLIITKTQKNPAMFLSMYTILWESYVGMMWALNRALKKIFNKIDLIFDEYFTTHFPKITFTSALARLWSQIVIKGTKNSQMDSVEAELFTSFEVLLEQKRIILQQFYMKDHFTKDQQIIDIKLYNDDYFNYCPSAVNYLLNKFTSNILDLSIHEQSINWIGHSNVKIGSLYGKIIEIVLQQADRIYSKTSVQLSTDYQVFKSYILADSKFMQEILNQWTVQVCLLPRGIEYLYEKVKINLRQYILSCQLNQDIQESNNINFEDYILESKIIGQNVQQLQLNETDEIGQHNAGEDQFLENAICEILKEEKIQQNEQVISNHIEQIPQQSLINQPSYYPLKSGKQQSILEGDYNKIRMLSTFTSSTRVSQITQLNSVYSQQILSSYKSNQNMNQIKDIKAKLENNQWVIHLKDIYNIEYENKVRIEKRNNQIKMRNTVKQIPQDLEEQLNSNAEFTKVWSLEDTMSLFVSKNTIDQLQARNPERSFSEMKIGQGLLASYFIQQQI</sequence>
<feature type="domain" description="F-box" evidence="1">
    <location>
        <begin position="63"/>
        <end position="110"/>
    </location>
</feature>
<evidence type="ECO:0000259" key="1">
    <source>
        <dbReference type="PROSITE" id="PS50181"/>
    </source>
</evidence>